<evidence type="ECO:0000313" key="3">
    <source>
        <dbReference type="Proteomes" id="UP000238916"/>
    </source>
</evidence>
<sequence length="297" mass="33928">MADETWSAKVSPEVKEELGQMVKDSGLSSKEFLEQLLNQHKIGLLQVSDAQRSEDIQQVSYHLDKIKNQFVGLVEKGIDLKDKFSESLAQESTLHKSIVDQIQTQSKQAQEDRDKAILDKSTLEGLMQEINTRNEELESSNKTHRITIQMQQDKLGNLETRIESVAELEEEVSRLNQEAQAQAKRIESLEQEAENHKRQLVQTQAAKEAQEKDAIKAHEQMIQVHGLEVQRATLEIEKKLLEENKKIRDEYFLKVEALTSKNQELTEKLHQMELEKKESAAPNIKGKTKPGVPSGRE</sequence>
<gene>
    <name evidence="2" type="ORF">SBF1_750017</name>
</gene>
<dbReference type="OrthoDB" id="1793392at2"/>
<feature type="region of interest" description="Disordered" evidence="1">
    <location>
        <begin position="274"/>
        <end position="297"/>
    </location>
</feature>
<proteinExistence type="predicted"/>
<evidence type="ECO:0000256" key="1">
    <source>
        <dbReference type="SAM" id="MobiDB-lite"/>
    </source>
</evidence>
<reference evidence="3" key="1">
    <citation type="submission" date="2018-02" db="EMBL/GenBank/DDBJ databases">
        <authorList>
            <person name="Hausmann B."/>
        </authorList>
    </citation>
    <scope>NUCLEOTIDE SEQUENCE [LARGE SCALE GENOMIC DNA]</scope>
    <source>
        <strain evidence="3">Peat soil MAG SbF1</strain>
    </source>
</reference>
<dbReference type="AlphaFoldDB" id="A0A2U3LRB3"/>
<dbReference type="EMBL" id="OMOF01000723">
    <property type="protein sequence ID" value="SPF54376.1"/>
    <property type="molecule type" value="Genomic_DNA"/>
</dbReference>
<protein>
    <submittedName>
        <fullName evidence="2">Uncharacterized protein</fullName>
    </submittedName>
</protein>
<dbReference type="Proteomes" id="UP000238916">
    <property type="component" value="Unassembled WGS sequence"/>
</dbReference>
<evidence type="ECO:0000313" key="2">
    <source>
        <dbReference type="EMBL" id="SPF54376.1"/>
    </source>
</evidence>
<organism evidence="2 3">
    <name type="scientific">Candidatus Desulfosporosinus infrequens</name>
    <dbReference type="NCBI Taxonomy" id="2043169"/>
    <lineage>
        <taxon>Bacteria</taxon>
        <taxon>Bacillati</taxon>
        <taxon>Bacillota</taxon>
        <taxon>Clostridia</taxon>
        <taxon>Eubacteriales</taxon>
        <taxon>Desulfitobacteriaceae</taxon>
        <taxon>Desulfosporosinus</taxon>
    </lineage>
</organism>
<accession>A0A2U3LRB3</accession>
<name>A0A2U3LRB3_9FIRM</name>